<gene>
    <name evidence="1" type="ORF">HU200_059987</name>
</gene>
<evidence type="ECO:0000313" key="2">
    <source>
        <dbReference type="Proteomes" id="UP000636709"/>
    </source>
</evidence>
<dbReference type="Proteomes" id="UP000636709">
    <property type="component" value="Unassembled WGS sequence"/>
</dbReference>
<sequence length="20" mass="2077">MLVRGQIHCFGLTNGCSAAV</sequence>
<comment type="caution">
    <text evidence="1">The sequence shown here is derived from an EMBL/GenBank/DDBJ whole genome shotgun (WGS) entry which is preliminary data.</text>
</comment>
<name>A0A835E0S6_9POAL</name>
<reference evidence="1" key="1">
    <citation type="submission" date="2020-07" db="EMBL/GenBank/DDBJ databases">
        <title>Genome sequence and genetic diversity analysis of an under-domesticated orphan crop, white fonio (Digitaria exilis).</title>
        <authorList>
            <person name="Bennetzen J.L."/>
            <person name="Chen S."/>
            <person name="Ma X."/>
            <person name="Wang X."/>
            <person name="Yssel A.E.J."/>
            <person name="Chaluvadi S.R."/>
            <person name="Johnson M."/>
            <person name="Gangashetty P."/>
            <person name="Hamidou F."/>
            <person name="Sanogo M.D."/>
            <person name="Zwaenepoel A."/>
            <person name="Wallace J."/>
            <person name="Van De Peer Y."/>
            <person name="Van Deynze A."/>
        </authorList>
    </citation>
    <scope>NUCLEOTIDE SEQUENCE</scope>
    <source>
        <tissue evidence="1">Leaves</tissue>
    </source>
</reference>
<protein>
    <submittedName>
        <fullName evidence="1">Uncharacterized protein</fullName>
    </submittedName>
</protein>
<proteinExistence type="predicted"/>
<accession>A0A835E0S6</accession>
<dbReference type="AlphaFoldDB" id="A0A835E0S6"/>
<organism evidence="1 2">
    <name type="scientific">Digitaria exilis</name>
    <dbReference type="NCBI Taxonomy" id="1010633"/>
    <lineage>
        <taxon>Eukaryota</taxon>
        <taxon>Viridiplantae</taxon>
        <taxon>Streptophyta</taxon>
        <taxon>Embryophyta</taxon>
        <taxon>Tracheophyta</taxon>
        <taxon>Spermatophyta</taxon>
        <taxon>Magnoliopsida</taxon>
        <taxon>Liliopsida</taxon>
        <taxon>Poales</taxon>
        <taxon>Poaceae</taxon>
        <taxon>PACMAD clade</taxon>
        <taxon>Panicoideae</taxon>
        <taxon>Panicodae</taxon>
        <taxon>Paniceae</taxon>
        <taxon>Anthephorinae</taxon>
        <taxon>Digitaria</taxon>
    </lineage>
</organism>
<dbReference type="EMBL" id="JACEFO010002495">
    <property type="protein sequence ID" value="KAF8657544.1"/>
    <property type="molecule type" value="Genomic_DNA"/>
</dbReference>
<keyword evidence="2" id="KW-1185">Reference proteome</keyword>
<evidence type="ECO:0000313" key="1">
    <source>
        <dbReference type="EMBL" id="KAF8657544.1"/>
    </source>
</evidence>